<feature type="compositionally biased region" description="Low complexity" evidence="1">
    <location>
        <begin position="136"/>
        <end position="146"/>
    </location>
</feature>
<protein>
    <submittedName>
        <fullName evidence="2">Uncharacterized protein</fullName>
    </submittedName>
</protein>
<feature type="compositionally biased region" description="Low complexity" evidence="1">
    <location>
        <begin position="162"/>
        <end position="171"/>
    </location>
</feature>
<feature type="region of interest" description="Disordered" evidence="1">
    <location>
        <begin position="270"/>
        <end position="291"/>
    </location>
</feature>
<proteinExistence type="predicted"/>
<feature type="compositionally biased region" description="Basic and acidic residues" evidence="1">
    <location>
        <begin position="172"/>
        <end position="184"/>
    </location>
</feature>
<sequence>MSVPDMIRNVTQKAKDLPLHMLQTALSGVGQALAFGGLVRNKIKDLAGQEEDLEESREKAAGGPAEAAEKVGEEREEKPARREPIIFAPRPEKAAGMTSTTEGNGTKTTPEPVIFRPAKPRPAASETEARPETESKTVATPAAEPAAKTEPEAQSEAKPEPEAVATPAAVRPEPKAEPEPEPKTATEAGAGAEPEPEPKTEPEAEAVATPVAAEPAAETVASPAAELKAEPETAPGTPEIEVPAGVRVEVAEVEVAKPETADAAAVEVTATRAAGPEEVRPADVPAEPMPGYAGLTVASLRARMRGRSAEQIRELLAYERATLARDTVVRMYENRLAKLEAAE</sequence>
<gene>
    <name evidence="2" type="ORF">F4562_004199</name>
</gene>
<dbReference type="RefSeq" id="WP_184544902.1">
    <property type="nucleotide sequence ID" value="NZ_JACHMP010000001.1"/>
</dbReference>
<keyword evidence="3" id="KW-1185">Reference proteome</keyword>
<name>A0A7W9II52_9ACTN</name>
<feature type="region of interest" description="Disordered" evidence="1">
    <location>
        <begin position="48"/>
        <end position="242"/>
    </location>
</feature>
<evidence type="ECO:0000313" key="2">
    <source>
        <dbReference type="EMBL" id="MBB5821137.1"/>
    </source>
</evidence>
<evidence type="ECO:0000256" key="1">
    <source>
        <dbReference type="SAM" id="MobiDB-lite"/>
    </source>
</evidence>
<comment type="caution">
    <text evidence="2">The sequence shown here is derived from an EMBL/GenBank/DDBJ whole genome shotgun (WGS) entry which is preliminary data.</text>
</comment>
<reference evidence="2 3" key="1">
    <citation type="submission" date="2020-08" db="EMBL/GenBank/DDBJ databases">
        <title>Sequencing the genomes of 1000 actinobacteria strains.</title>
        <authorList>
            <person name="Klenk H.-P."/>
        </authorList>
    </citation>
    <scope>NUCLEOTIDE SEQUENCE [LARGE SCALE GENOMIC DNA]</scope>
    <source>
        <strain evidence="2 3">DSM 46887</strain>
    </source>
</reference>
<accession>A0A7W9II52</accession>
<evidence type="ECO:0000313" key="3">
    <source>
        <dbReference type="Proteomes" id="UP000540685"/>
    </source>
</evidence>
<feature type="compositionally biased region" description="Low complexity" evidence="1">
    <location>
        <begin position="98"/>
        <end position="112"/>
    </location>
</feature>
<feature type="compositionally biased region" description="Basic and acidic residues" evidence="1">
    <location>
        <begin position="147"/>
        <end position="161"/>
    </location>
</feature>
<dbReference type="Proteomes" id="UP000540685">
    <property type="component" value="Unassembled WGS sequence"/>
</dbReference>
<feature type="compositionally biased region" description="Basic and acidic residues" evidence="1">
    <location>
        <begin position="67"/>
        <end position="84"/>
    </location>
</feature>
<dbReference type="EMBL" id="JACHMP010000001">
    <property type="protein sequence ID" value="MBB5821137.1"/>
    <property type="molecule type" value="Genomic_DNA"/>
</dbReference>
<organism evidence="2 3">
    <name type="scientific">Streptosporangium becharense</name>
    <dbReference type="NCBI Taxonomy" id="1816182"/>
    <lineage>
        <taxon>Bacteria</taxon>
        <taxon>Bacillati</taxon>
        <taxon>Actinomycetota</taxon>
        <taxon>Actinomycetes</taxon>
        <taxon>Streptosporangiales</taxon>
        <taxon>Streptosporangiaceae</taxon>
        <taxon>Streptosporangium</taxon>
    </lineage>
</organism>
<dbReference type="AlphaFoldDB" id="A0A7W9II52"/>
<feature type="compositionally biased region" description="Low complexity" evidence="1">
    <location>
        <begin position="205"/>
        <end position="226"/>
    </location>
</feature>